<evidence type="ECO:0000256" key="1">
    <source>
        <dbReference type="ARBA" id="ARBA00022679"/>
    </source>
</evidence>
<dbReference type="Proteomes" id="UP000334923">
    <property type="component" value="Unassembled WGS sequence"/>
</dbReference>
<dbReference type="InterPro" id="IPR001296">
    <property type="entry name" value="Glyco_trans_1"/>
</dbReference>
<accession>A0A5E6MB09</accession>
<dbReference type="Pfam" id="PF00534">
    <property type="entry name" value="Glycos_transf_1"/>
    <property type="match status" value="1"/>
</dbReference>
<proteinExistence type="predicted"/>
<feature type="domain" description="Glycosyltransferase subfamily 4-like N-terminal" evidence="3">
    <location>
        <begin position="17"/>
        <end position="174"/>
    </location>
</feature>
<dbReference type="GO" id="GO:0009103">
    <property type="term" value="P:lipopolysaccharide biosynthetic process"/>
    <property type="evidence" value="ECO:0007669"/>
    <property type="project" value="TreeGrafter"/>
</dbReference>
<keyword evidence="1 4" id="KW-0808">Transferase</keyword>
<protein>
    <submittedName>
        <fullName evidence="4">UDP-glucose:(Heptosyl)LPS alpha-1,3-glucosyltransferase</fullName>
    </submittedName>
</protein>
<reference evidence="4 5" key="1">
    <citation type="submission" date="2019-09" db="EMBL/GenBank/DDBJ databases">
        <authorList>
            <person name="Cremers G."/>
        </authorList>
    </citation>
    <scope>NUCLEOTIDE SEQUENCE [LARGE SCALE GENOMIC DNA]</scope>
    <source>
        <strain evidence="4">4A</strain>
    </source>
</reference>
<sequence length="382" mass="42946">MKRSRIAVVSLFYGESGGAELFASEVTDRLAESGEFDVHVLATRWRDRTGKITFHRIDFRKWPRSLLSLSLSIRKMAVEEGFDLIHTHELLDVADVVTFGAPVALWPKIQGKKGVPLRTVVDRRVERRLLLSDRLRWILANSNQSVRWLRAEYPELAGRPVGVETLYPGVDLRRFAPPSRDERESSRARHAGRFGWKASDPVGLFVGNYWEHKGLGTALRALRVLRKKNCPVRLLVMGNDRRKERWLSEMADLGVKTEDVAFLGEVAEGREAYFKAADFLVLLSRFESFGTVVLEAVASGLPVILSSRVPAREILPPDGGSVIEDPMDAFGASQAMEAWIRNSAAREKLASQAVEVARTYTWETAAEKTAAVYRDCLTRKRG</sequence>
<dbReference type="Pfam" id="PF13439">
    <property type="entry name" value="Glyco_transf_4"/>
    <property type="match status" value="1"/>
</dbReference>
<name>A0A5E6MB09_9BACT</name>
<evidence type="ECO:0000259" key="2">
    <source>
        <dbReference type="Pfam" id="PF00534"/>
    </source>
</evidence>
<dbReference type="RefSeq" id="WP_142660019.1">
    <property type="nucleotide sequence ID" value="NZ_CABFVA020000065.1"/>
</dbReference>
<organism evidence="4 5">
    <name type="scientific">Methylacidimicrobium tartarophylax</name>
    <dbReference type="NCBI Taxonomy" id="1041768"/>
    <lineage>
        <taxon>Bacteria</taxon>
        <taxon>Pseudomonadati</taxon>
        <taxon>Verrucomicrobiota</taxon>
        <taxon>Methylacidimicrobium</taxon>
    </lineage>
</organism>
<keyword evidence="5" id="KW-1185">Reference proteome</keyword>
<dbReference type="SUPFAM" id="SSF53756">
    <property type="entry name" value="UDP-Glycosyltransferase/glycogen phosphorylase"/>
    <property type="match status" value="1"/>
</dbReference>
<dbReference type="PANTHER" id="PTHR46401">
    <property type="entry name" value="GLYCOSYLTRANSFERASE WBBK-RELATED"/>
    <property type="match status" value="1"/>
</dbReference>
<gene>
    <name evidence="4" type="primary">waaG</name>
    <name evidence="4" type="synonym">rfaG</name>
    <name evidence="4" type="ORF">MAMT_01168</name>
</gene>
<evidence type="ECO:0000313" key="4">
    <source>
        <dbReference type="EMBL" id="VVM06379.1"/>
    </source>
</evidence>
<dbReference type="GO" id="GO:0016757">
    <property type="term" value="F:glycosyltransferase activity"/>
    <property type="evidence" value="ECO:0007669"/>
    <property type="project" value="InterPro"/>
</dbReference>
<dbReference type="CDD" id="cd03801">
    <property type="entry name" value="GT4_PimA-like"/>
    <property type="match status" value="1"/>
</dbReference>
<evidence type="ECO:0000313" key="5">
    <source>
        <dbReference type="Proteomes" id="UP000334923"/>
    </source>
</evidence>
<dbReference type="InterPro" id="IPR028098">
    <property type="entry name" value="Glyco_trans_4-like_N"/>
</dbReference>
<evidence type="ECO:0000259" key="3">
    <source>
        <dbReference type="Pfam" id="PF13439"/>
    </source>
</evidence>
<dbReference type="Gene3D" id="3.40.50.2000">
    <property type="entry name" value="Glycogen Phosphorylase B"/>
    <property type="match status" value="2"/>
</dbReference>
<dbReference type="OrthoDB" id="9795068at2"/>
<feature type="domain" description="Glycosyl transferase family 1" evidence="2">
    <location>
        <begin position="194"/>
        <end position="353"/>
    </location>
</feature>
<dbReference type="EMBL" id="CABFVA020000065">
    <property type="protein sequence ID" value="VVM06379.1"/>
    <property type="molecule type" value="Genomic_DNA"/>
</dbReference>
<dbReference type="PANTHER" id="PTHR46401:SF2">
    <property type="entry name" value="GLYCOSYLTRANSFERASE WBBK-RELATED"/>
    <property type="match status" value="1"/>
</dbReference>
<dbReference type="AlphaFoldDB" id="A0A5E6MB09"/>